<proteinExistence type="predicted"/>
<organism evidence="2 3">
    <name type="scientific">Helicocarpus griseus UAMH5409</name>
    <dbReference type="NCBI Taxonomy" id="1447875"/>
    <lineage>
        <taxon>Eukaryota</taxon>
        <taxon>Fungi</taxon>
        <taxon>Dikarya</taxon>
        <taxon>Ascomycota</taxon>
        <taxon>Pezizomycotina</taxon>
        <taxon>Eurotiomycetes</taxon>
        <taxon>Eurotiomycetidae</taxon>
        <taxon>Onygenales</taxon>
        <taxon>Ajellomycetaceae</taxon>
        <taxon>Helicocarpus</taxon>
    </lineage>
</organism>
<protein>
    <recommendedName>
        <fullName evidence="1">Aminoglycoside phosphotransferase domain-containing protein</fullName>
    </recommendedName>
</protein>
<dbReference type="STRING" id="1447875.A0A2B7WTP1"/>
<dbReference type="Proteomes" id="UP000223968">
    <property type="component" value="Unassembled WGS sequence"/>
</dbReference>
<dbReference type="InterPro" id="IPR011009">
    <property type="entry name" value="Kinase-like_dom_sf"/>
</dbReference>
<keyword evidence="3" id="KW-1185">Reference proteome</keyword>
<reference evidence="2 3" key="1">
    <citation type="submission" date="2017-10" db="EMBL/GenBank/DDBJ databases">
        <title>Comparative genomics in systemic dimorphic fungi from Ajellomycetaceae.</title>
        <authorList>
            <person name="Munoz J.F."/>
            <person name="Mcewen J.G."/>
            <person name="Clay O.K."/>
            <person name="Cuomo C.A."/>
        </authorList>
    </citation>
    <scope>NUCLEOTIDE SEQUENCE [LARGE SCALE GENOMIC DNA]</scope>
    <source>
        <strain evidence="2 3">UAMH5409</strain>
    </source>
</reference>
<dbReference type="PANTHER" id="PTHR21310:SF58">
    <property type="entry name" value="AMINOGLYCOSIDE PHOSPHOTRANSFERASE DOMAIN-CONTAINING PROTEIN"/>
    <property type="match status" value="1"/>
</dbReference>
<evidence type="ECO:0000259" key="1">
    <source>
        <dbReference type="Pfam" id="PF01636"/>
    </source>
</evidence>
<dbReference type="InterPro" id="IPR002575">
    <property type="entry name" value="Aminoglycoside_PTrfase"/>
</dbReference>
<dbReference type="PANTHER" id="PTHR21310">
    <property type="entry name" value="AMINOGLYCOSIDE PHOSPHOTRANSFERASE-RELATED-RELATED"/>
    <property type="match status" value="1"/>
</dbReference>
<dbReference type="Pfam" id="PF01636">
    <property type="entry name" value="APH"/>
    <property type="match status" value="1"/>
</dbReference>
<name>A0A2B7WTP1_9EURO</name>
<dbReference type="SUPFAM" id="SSF56112">
    <property type="entry name" value="Protein kinase-like (PK-like)"/>
    <property type="match status" value="1"/>
</dbReference>
<dbReference type="EMBL" id="PDNB01000194">
    <property type="protein sequence ID" value="PGG99926.1"/>
    <property type="molecule type" value="Genomic_DNA"/>
</dbReference>
<sequence length="325" mass="37380">MDDEPWNERRIYNSTDRGLNYNLPGHDIMIPILRKRPTRVVFESDSTVRKYGSPLRIQKEAEAIAFVRKHTCIPVPEIKEYEVSENGGWFLMTRSAGSQLDICWPKMTEDARAETAVQLQSYITQLRNLQPPKPGWIGSCTGGSAYDHRLNNGFPCGPFDSVSSFNDYLVEPVKNCPKPELSIKYREMLSDNYCSNFAHADLSYGNILVDESTGHVTCILDWEMAGFLPEWWEYRKALFGSLWQKWWVDLVKKILTPYEKELEAERCFGVFPKSKSSVGAKSILHDIPLSRPIMRSHGEERLPSPFLFWINLMDIIIADERGADF</sequence>
<accession>A0A2B7WTP1</accession>
<gene>
    <name evidence="2" type="ORF">AJ79_08363</name>
</gene>
<feature type="domain" description="Aminoglycoside phosphotransferase" evidence="1">
    <location>
        <begin position="197"/>
        <end position="238"/>
    </location>
</feature>
<evidence type="ECO:0000313" key="2">
    <source>
        <dbReference type="EMBL" id="PGG99926.1"/>
    </source>
</evidence>
<dbReference type="OrthoDB" id="4176195at2759"/>
<comment type="caution">
    <text evidence="2">The sequence shown here is derived from an EMBL/GenBank/DDBJ whole genome shotgun (WGS) entry which is preliminary data.</text>
</comment>
<dbReference type="CDD" id="cd05120">
    <property type="entry name" value="APH_ChoK_like"/>
    <property type="match status" value="1"/>
</dbReference>
<evidence type="ECO:0000313" key="3">
    <source>
        <dbReference type="Proteomes" id="UP000223968"/>
    </source>
</evidence>
<dbReference type="Gene3D" id="3.90.1200.10">
    <property type="match status" value="1"/>
</dbReference>
<dbReference type="AlphaFoldDB" id="A0A2B7WTP1"/>
<dbReference type="InterPro" id="IPR051678">
    <property type="entry name" value="AGP_Transferase"/>
</dbReference>